<evidence type="ECO:0000256" key="11">
    <source>
        <dbReference type="PIRSR" id="PIRSR038941-1"/>
    </source>
</evidence>
<dbReference type="SUPFAM" id="SSF51419">
    <property type="entry name" value="PLP-binding barrel"/>
    <property type="match status" value="1"/>
</dbReference>
<gene>
    <name evidence="13" type="primary">nspC</name>
    <name evidence="13" type="ORF">KDW03_04815</name>
</gene>
<keyword evidence="6" id="KW-0745">Spermidine biosynthesis</keyword>
<dbReference type="PANTHER" id="PTHR43727">
    <property type="entry name" value="DIAMINOPIMELATE DECARBOXYLASE"/>
    <property type="match status" value="1"/>
</dbReference>
<comment type="cofactor">
    <cofactor evidence="1">
        <name>pyridoxal 5'-phosphate</name>
        <dbReference type="ChEBI" id="CHEBI:597326"/>
    </cofactor>
</comment>
<dbReference type="CDD" id="cd06829">
    <property type="entry name" value="PLPDE_III_CANSDC"/>
    <property type="match status" value="1"/>
</dbReference>
<keyword evidence="5" id="KW-0663">Pyridoxal phosphate</keyword>
<dbReference type="Gene3D" id="2.40.37.10">
    <property type="entry name" value="Lyase, Ornithine Decarboxylase, Chain A, domain 1"/>
    <property type="match status" value="1"/>
</dbReference>
<dbReference type="InterPro" id="IPR029066">
    <property type="entry name" value="PLP-binding_barrel"/>
</dbReference>
<sequence>MARDHVLKVSDLNIDIQRLRTPVFLVDEARLRANVAILKEVIDRTGCRIILALKAFSTYATFHVLRDVLHGTCASSVDEARLGREYFGKEVHVYGAAYSDEDFRELLKYANHIDFNSFTLWEHFRSVALQAKRKKGIHFGIRINPEHSEAPVALYDPAAPLSRLGVVRGEFRSDLLDGISYLHFHTLCQQNADALVRTLYAVEEKFGEFIPQMAYINFGGGHHITREDYDRDLLCQTIIDFKKKYGVEVYLEPGEAVALNAGYLVATVLDVIHNGMDIAVLDTSAATHMPDVLEMPYRPYILESGLPGEKSYTYRLGGVSCLAGDVIGDYSFDKPLQRGDKLVFTDMAIYSMVKTNTFNGIRLPDIAIMDSEKGWVKIHKRFGYGDFKRRL</sequence>
<dbReference type="NCBIfam" id="TIGR01047">
    <property type="entry name" value="nspC"/>
    <property type="match status" value="1"/>
</dbReference>
<evidence type="ECO:0000256" key="9">
    <source>
        <dbReference type="ARBA" id="ARBA00047351"/>
    </source>
</evidence>
<keyword evidence="4" id="KW-0210">Decarboxylase</keyword>
<organism evidence="13 14">
    <name type="scientific">Thermospira aquatica</name>
    <dbReference type="NCBI Taxonomy" id="2828656"/>
    <lineage>
        <taxon>Bacteria</taxon>
        <taxon>Pseudomonadati</taxon>
        <taxon>Spirochaetota</taxon>
        <taxon>Spirochaetia</taxon>
        <taxon>Brevinematales</taxon>
        <taxon>Thermospiraceae</taxon>
        <taxon>Thermospira</taxon>
    </lineage>
</organism>
<evidence type="ECO:0000313" key="13">
    <source>
        <dbReference type="EMBL" id="URA11120.1"/>
    </source>
</evidence>
<dbReference type="InterPro" id="IPR022643">
    <property type="entry name" value="De-COase2_C"/>
</dbReference>
<accession>A0AAX3BFP0</accession>
<dbReference type="SUPFAM" id="SSF50621">
    <property type="entry name" value="Alanine racemase C-terminal domain-like"/>
    <property type="match status" value="1"/>
</dbReference>
<dbReference type="PANTHER" id="PTHR43727:SF1">
    <property type="entry name" value="CARBOXYNORSPERMIDINE_CARBOXYSPERMIDINE DECARBOXYLASE"/>
    <property type="match status" value="1"/>
</dbReference>
<feature type="binding site" evidence="11">
    <location>
        <position position="291"/>
    </location>
    <ligand>
        <name>substrate</name>
    </ligand>
</feature>
<feature type="domain" description="Orn/DAP/Arg decarboxylase 2 C-terminal" evidence="12">
    <location>
        <begin position="156"/>
        <end position="347"/>
    </location>
</feature>
<evidence type="ECO:0000256" key="4">
    <source>
        <dbReference type="ARBA" id="ARBA00022793"/>
    </source>
</evidence>
<dbReference type="InterPro" id="IPR009006">
    <property type="entry name" value="Ala_racemase/Decarboxylase_C"/>
</dbReference>
<comment type="catalytic activity">
    <reaction evidence="10">
        <text>carboxynorspermidine + H(+) = norspermidine + CO2</text>
        <dbReference type="Rhea" id="RHEA:34099"/>
        <dbReference type="ChEBI" id="CHEBI:15378"/>
        <dbReference type="ChEBI" id="CHEBI:16526"/>
        <dbReference type="ChEBI" id="CHEBI:57920"/>
        <dbReference type="ChEBI" id="CHEBI:65070"/>
        <dbReference type="EC" id="4.1.1.96"/>
    </reaction>
</comment>
<dbReference type="InterPro" id="IPR005730">
    <property type="entry name" value="Nsp_de-COase"/>
</dbReference>
<evidence type="ECO:0000256" key="8">
    <source>
        <dbReference type="ARBA" id="ARBA00025802"/>
    </source>
</evidence>
<comment type="catalytic activity">
    <reaction evidence="9">
        <text>carboxyspermidine + H(+) = spermidine + CO2</text>
        <dbReference type="Rhea" id="RHEA:34095"/>
        <dbReference type="ChEBI" id="CHEBI:15378"/>
        <dbReference type="ChEBI" id="CHEBI:16526"/>
        <dbReference type="ChEBI" id="CHEBI:57834"/>
        <dbReference type="ChEBI" id="CHEBI:65072"/>
        <dbReference type="EC" id="4.1.1.96"/>
    </reaction>
</comment>
<dbReference type="Pfam" id="PF00278">
    <property type="entry name" value="Orn_DAP_Arg_deC"/>
    <property type="match status" value="1"/>
</dbReference>
<dbReference type="EMBL" id="CP073355">
    <property type="protein sequence ID" value="URA11120.1"/>
    <property type="molecule type" value="Genomic_DNA"/>
</dbReference>
<evidence type="ECO:0000259" key="12">
    <source>
        <dbReference type="Pfam" id="PF00278"/>
    </source>
</evidence>
<evidence type="ECO:0000256" key="1">
    <source>
        <dbReference type="ARBA" id="ARBA00001933"/>
    </source>
</evidence>
<comment type="similarity">
    <text evidence="8">Belongs to the Orn/Lys/Arg decarboxylase class-II family. NspC subfamily.</text>
</comment>
<dbReference type="KEGG" id="taqu:KDW03_04815"/>
<proteinExistence type="inferred from homology"/>
<protein>
    <recommendedName>
        <fullName evidence="3">Carboxynorspermidine/carboxyspermidine decarboxylase</fullName>
        <ecNumber evidence="2">4.1.1.96</ecNumber>
    </recommendedName>
</protein>
<keyword evidence="7 13" id="KW-0456">Lyase</keyword>
<dbReference type="RefSeq" id="WP_408648344.1">
    <property type="nucleotide sequence ID" value="NZ_CP073355.1"/>
</dbReference>
<dbReference type="GO" id="GO:0045312">
    <property type="term" value="P:nor-spermidine biosynthetic process"/>
    <property type="evidence" value="ECO:0007669"/>
    <property type="project" value="InterPro"/>
</dbReference>
<evidence type="ECO:0000256" key="5">
    <source>
        <dbReference type="ARBA" id="ARBA00022898"/>
    </source>
</evidence>
<dbReference type="GO" id="GO:0008295">
    <property type="term" value="P:spermidine biosynthetic process"/>
    <property type="evidence" value="ECO:0007669"/>
    <property type="project" value="UniProtKB-KW"/>
</dbReference>
<dbReference type="Gene3D" id="3.20.20.10">
    <property type="entry name" value="Alanine racemase"/>
    <property type="match status" value="1"/>
</dbReference>
<dbReference type="Proteomes" id="UP001056539">
    <property type="component" value="Chromosome"/>
</dbReference>
<evidence type="ECO:0000256" key="10">
    <source>
        <dbReference type="ARBA" id="ARBA00047389"/>
    </source>
</evidence>
<keyword evidence="14" id="KW-1185">Reference proteome</keyword>
<evidence type="ECO:0000256" key="3">
    <source>
        <dbReference type="ARBA" id="ARBA00013633"/>
    </source>
</evidence>
<name>A0AAX3BFP0_9SPIR</name>
<evidence type="ECO:0000256" key="7">
    <source>
        <dbReference type="ARBA" id="ARBA00023239"/>
    </source>
</evidence>
<dbReference type="GO" id="GO:0008836">
    <property type="term" value="F:diaminopimelate decarboxylase activity"/>
    <property type="evidence" value="ECO:0007669"/>
    <property type="project" value="TreeGrafter"/>
</dbReference>
<feature type="binding site" evidence="11">
    <location>
        <position position="255"/>
    </location>
    <ligand>
        <name>substrate</name>
    </ligand>
</feature>
<evidence type="ECO:0000313" key="14">
    <source>
        <dbReference type="Proteomes" id="UP001056539"/>
    </source>
</evidence>
<reference evidence="13" key="2">
    <citation type="submission" date="2022-06" db="EMBL/GenBank/DDBJ databases">
        <title>Thermospira aquatica gen. nov., sp. nov.</title>
        <authorList>
            <person name="Ben Ali Gam Z."/>
            <person name="Labat M."/>
        </authorList>
    </citation>
    <scope>NUCLEOTIDE SEQUENCE</scope>
    <source>
        <strain evidence="13">F1F22</strain>
    </source>
</reference>
<dbReference type="GO" id="GO:0009089">
    <property type="term" value="P:lysine biosynthetic process via diaminopimelate"/>
    <property type="evidence" value="ECO:0007669"/>
    <property type="project" value="TreeGrafter"/>
</dbReference>
<dbReference type="PIRSF" id="PIRSF038941">
    <property type="entry name" value="NspC"/>
    <property type="match status" value="1"/>
</dbReference>
<evidence type="ECO:0000256" key="2">
    <source>
        <dbReference type="ARBA" id="ARBA00012259"/>
    </source>
</evidence>
<dbReference type="AlphaFoldDB" id="A0AAX3BFP0"/>
<evidence type="ECO:0000256" key="6">
    <source>
        <dbReference type="ARBA" id="ARBA00023066"/>
    </source>
</evidence>
<dbReference type="EC" id="4.1.1.96" evidence="2"/>
<reference evidence="13" key="1">
    <citation type="submission" date="2021-04" db="EMBL/GenBank/DDBJ databases">
        <authorList>
            <person name="Postec A."/>
        </authorList>
    </citation>
    <scope>NUCLEOTIDE SEQUENCE</scope>
    <source>
        <strain evidence="13">F1F22</strain>
    </source>
</reference>